<dbReference type="EMBL" id="QPJW01000012">
    <property type="protein sequence ID" value="RCX16468.1"/>
    <property type="molecule type" value="Genomic_DNA"/>
</dbReference>
<accession>A0A369B785</accession>
<evidence type="ECO:0000313" key="1">
    <source>
        <dbReference type="EMBL" id="RCX16468.1"/>
    </source>
</evidence>
<reference evidence="1 2" key="1">
    <citation type="submission" date="2018-07" db="EMBL/GenBank/DDBJ databases">
        <title>Genomic Encyclopedia of Type Strains, Phase III (KMG-III): the genomes of soil and plant-associated and newly described type strains.</title>
        <authorList>
            <person name="Whitman W."/>
        </authorList>
    </citation>
    <scope>NUCLEOTIDE SEQUENCE [LARGE SCALE GENOMIC DNA]</scope>
    <source>
        <strain evidence="1 2">CECT 8333</strain>
    </source>
</reference>
<dbReference type="InterPro" id="IPR018755">
    <property type="entry name" value="Phage_Mu_Gp48"/>
</dbReference>
<dbReference type="AlphaFoldDB" id="A0A369B785"/>
<dbReference type="Pfam" id="PF10076">
    <property type="entry name" value="Phage_Mu_Gp48"/>
    <property type="match status" value="1"/>
</dbReference>
<dbReference type="RefSeq" id="WP_245955029.1">
    <property type="nucleotide sequence ID" value="NZ_QPJW01000012.1"/>
</dbReference>
<comment type="caution">
    <text evidence="1">The sequence shown here is derived from an EMBL/GenBank/DDBJ whole genome shotgun (WGS) entry which is preliminary data.</text>
</comment>
<gene>
    <name evidence="1" type="ORF">DFP94_11288</name>
</gene>
<sequence>MLYRRNIRTDMVEYLPRYYADSVIVDNLTGREAEELVALKAGIEEVLCQFFIDTATWGLARWEEICGIPVDVLKPADHRRSVIKSKLRGAGTVTLAVIKNVADSFQNGEIHLQENFGQYEVVITFIGKRGVPPNLNDVWTALREIVPAHLNIKFKYTYLSWEELDSANLTWSELETLNKTWDQLEVWKP</sequence>
<dbReference type="Proteomes" id="UP000253090">
    <property type="component" value="Unassembled WGS sequence"/>
</dbReference>
<evidence type="ECO:0000313" key="2">
    <source>
        <dbReference type="Proteomes" id="UP000253090"/>
    </source>
</evidence>
<keyword evidence="2" id="KW-1185">Reference proteome</keyword>
<name>A0A369B785_9BACL</name>
<organism evidence="1 2">
    <name type="scientific">Fontibacillus phaseoli</name>
    <dbReference type="NCBI Taxonomy" id="1416533"/>
    <lineage>
        <taxon>Bacteria</taxon>
        <taxon>Bacillati</taxon>
        <taxon>Bacillota</taxon>
        <taxon>Bacilli</taxon>
        <taxon>Bacillales</taxon>
        <taxon>Paenibacillaceae</taxon>
        <taxon>Fontibacillus</taxon>
    </lineage>
</organism>
<protein>
    <submittedName>
        <fullName evidence="1">Uncharacterized protein DUF2313</fullName>
    </submittedName>
</protein>
<proteinExistence type="predicted"/>